<dbReference type="InterPro" id="IPR046341">
    <property type="entry name" value="SET_dom_sf"/>
</dbReference>
<feature type="compositionally biased region" description="Polar residues" evidence="1">
    <location>
        <begin position="177"/>
        <end position="202"/>
    </location>
</feature>
<evidence type="ECO:0000256" key="1">
    <source>
        <dbReference type="SAM" id="MobiDB-lite"/>
    </source>
</evidence>
<feature type="compositionally biased region" description="Polar residues" evidence="1">
    <location>
        <begin position="209"/>
        <end position="234"/>
    </location>
</feature>
<feature type="region of interest" description="Disordered" evidence="1">
    <location>
        <begin position="365"/>
        <end position="467"/>
    </location>
</feature>
<dbReference type="Pfam" id="PF00106">
    <property type="entry name" value="adh_short"/>
    <property type="match status" value="1"/>
</dbReference>
<dbReference type="InterPro" id="IPR002347">
    <property type="entry name" value="SDR_fam"/>
</dbReference>
<sequence>MHSIISPVTKAILVALFIFAILLILYLQAEMLSAIRCYLLPIIKLYLLALKVLLVQMLSRPFRLPVMPRQDGKVAIVTGGGRGIGYEVVRHMARLGAHVIIGGRDEQEGLAAVRRICEEYKEAKGRGVFATSHFQKGDFVVEYRGELIHSEESQRRRRIYHVGEQATAIESSEAEIPSTSEPAPQRSSISDTQVGEQATAIESSEAEIPSTSEPAPQRSSISDTQVGEQATAIESSEAEIPSTSEPAPQRSSISDTQVGEQATAIESSEAEIPSTSEPAPQRSSISDTQHLGETESYLLKKKDGMMVSLVNYTDSDESQSPSRIAIHDDSSQAWSPGTDIELKEDKDIFPRLRRTKSIQMTSQIEFGSDELFDPSSADSGEEYIPKTSEDSSVNSSSSQQVPNRGRSPSRRDSNYSIKRKRQCLGSGSCPTTRTIEGKSLKQGIVGDTGSVSENSTHEVEPNLPDGASSLLTENEVAEGSRSPCIPAVCKKEDGSRMYNKKQYCLYCKIGVGKIARHLERAHHNKPDVAQALSFPKGSKERRMHLEHLRNRGNFAHNVEVLNAGVGNLVSRKQPKQDSQAQNFLHCVYCQGLFNKKLLWRHMKICKFKPNVPQKPGKTRVQALCICCTSTTWRQDRVLEAVKQHGSR</sequence>
<feature type="transmembrane region" description="Helical" evidence="2">
    <location>
        <begin position="12"/>
        <end position="29"/>
    </location>
</feature>
<dbReference type="Gene3D" id="3.40.50.720">
    <property type="entry name" value="NAD(P)-binding Rossmann-like Domain"/>
    <property type="match status" value="1"/>
</dbReference>
<feature type="compositionally biased region" description="Polar residues" evidence="1">
    <location>
        <begin position="273"/>
        <end position="289"/>
    </location>
</feature>
<gene>
    <name evidence="3" type="ORF">F7725_001844</name>
</gene>
<dbReference type="OrthoDB" id="5376140at2759"/>
<dbReference type="Proteomes" id="UP000518266">
    <property type="component" value="Unassembled WGS sequence"/>
</dbReference>
<dbReference type="EMBL" id="JAAKFY010000018">
    <property type="protein sequence ID" value="KAF3842995.1"/>
    <property type="molecule type" value="Genomic_DNA"/>
</dbReference>
<evidence type="ECO:0000256" key="2">
    <source>
        <dbReference type="SAM" id="Phobius"/>
    </source>
</evidence>
<dbReference type="AlphaFoldDB" id="A0A7J5Y0R6"/>
<feature type="compositionally biased region" description="Polar residues" evidence="1">
    <location>
        <begin position="310"/>
        <end position="322"/>
    </location>
</feature>
<organism evidence="3 4">
    <name type="scientific">Dissostichus mawsoni</name>
    <name type="common">Antarctic cod</name>
    <dbReference type="NCBI Taxonomy" id="36200"/>
    <lineage>
        <taxon>Eukaryota</taxon>
        <taxon>Metazoa</taxon>
        <taxon>Chordata</taxon>
        <taxon>Craniata</taxon>
        <taxon>Vertebrata</taxon>
        <taxon>Euteleostomi</taxon>
        <taxon>Actinopterygii</taxon>
        <taxon>Neopterygii</taxon>
        <taxon>Teleostei</taxon>
        <taxon>Neoteleostei</taxon>
        <taxon>Acanthomorphata</taxon>
        <taxon>Eupercaria</taxon>
        <taxon>Perciformes</taxon>
        <taxon>Notothenioidei</taxon>
        <taxon>Nototheniidae</taxon>
        <taxon>Dissostichus</taxon>
    </lineage>
</organism>
<keyword evidence="2" id="KW-1133">Transmembrane helix</keyword>
<feature type="region of interest" description="Disordered" evidence="1">
    <location>
        <begin position="166"/>
        <end position="337"/>
    </location>
</feature>
<dbReference type="SUPFAM" id="SSF82199">
    <property type="entry name" value="SET domain"/>
    <property type="match status" value="1"/>
</dbReference>
<proteinExistence type="predicted"/>
<keyword evidence="2" id="KW-0472">Membrane</keyword>
<name>A0A7J5Y0R6_DISMA</name>
<dbReference type="SUPFAM" id="SSF51735">
    <property type="entry name" value="NAD(P)-binding Rossmann-fold domains"/>
    <property type="match status" value="1"/>
</dbReference>
<keyword evidence="2" id="KW-0812">Transmembrane</keyword>
<feature type="compositionally biased region" description="Basic and acidic residues" evidence="1">
    <location>
        <begin position="290"/>
        <end position="304"/>
    </location>
</feature>
<protein>
    <submittedName>
        <fullName evidence="3">Uncharacterized protein</fullName>
    </submittedName>
</protein>
<keyword evidence="4" id="KW-1185">Reference proteome</keyword>
<evidence type="ECO:0000313" key="3">
    <source>
        <dbReference type="EMBL" id="KAF3842995.1"/>
    </source>
</evidence>
<evidence type="ECO:0000313" key="4">
    <source>
        <dbReference type="Proteomes" id="UP000518266"/>
    </source>
</evidence>
<reference evidence="3 4" key="1">
    <citation type="submission" date="2020-03" db="EMBL/GenBank/DDBJ databases">
        <title>Dissostichus mawsoni Genome sequencing and assembly.</title>
        <authorList>
            <person name="Park H."/>
        </authorList>
    </citation>
    <scope>NUCLEOTIDE SEQUENCE [LARGE SCALE GENOMIC DNA]</scope>
    <source>
        <strain evidence="3">DM0001</strain>
        <tissue evidence="3">Muscle</tissue>
    </source>
</reference>
<dbReference type="InterPro" id="IPR036291">
    <property type="entry name" value="NAD(P)-bd_dom_sf"/>
</dbReference>
<dbReference type="PANTHER" id="PTHR33480:SF5">
    <property type="entry name" value="SI:DKEY-51D8.9"/>
    <property type="match status" value="1"/>
</dbReference>
<comment type="caution">
    <text evidence="3">The sequence shown here is derived from an EMBL/GenBank/DDBJ whole genome shotgun (WGS) entry which is preliminary data.</text>
</comment>
<feature type="transmembrane region" description="Helical" evidence="2">
    <location>
        <begin position="35"/>
        <end position="54"/>
    </location>
</feature>
<feature type="compositionally biased region" description="Polar residues" evidence="1">
    <location>
        <begin position="241"/>
        <end position="266"/>
    </location>
</feature>
<accession>A0A7J5Y0R6</accession>
<dbReference type="PANTHER" id="PTHR33480">
    <property type="entry name" value="SET DOMAIN-CONTAINING PROTEIN-RELATED"/>
    <property type="match status" value="1"/>
</dbReference>